<evidence type="ECO:0000256" key="7">
    <source>
        <dbReference type="SAM" id="MobiDB-lite"/>
    </source>
</evidence>
<keyword evidence="4" id="KW-0347">Helicase</keyword>
<dbReference type="Proteomes" id="UP001286456">
    <property type="component" value="Unassembled WGS sequence"/>
</dbReference>
<dbReference type="Gene3D" id="3.40.50.300">
    <property type="entry name" value="P-loop containing nucleotide triphosphate hydrolases"/>
    <property type="match status" value="2"/>
</dbReference>
<evidence type="ECO:0000256" key="2">
    <source>
        <dbReference type="ARBA" id="ARBA00022737"/>
    </source>
</evidence>
<protein>
    <recommendedName>
        <fullName evidence="8">C3H1-type domain-containing protein</fullName>
    </recommendedName>
</protein>
<comment type="caution">
    <text evidence="9">The sequence shown here is derived from an EMBL/GenBank/DDBJ whole genome shotgun (WGS) entry which is preliminary data.</text>
</comment>
<evidence type="ECO:0000313" key="10">
    <source>
        <dbReference type="Proteomes" id="UP001286456"/>
    </source>
</evidence>
<keyword evidence="5 6" id="KW-0862">Zinc</keyword>
<reference evidence="9" key="2">
    <citation type="submission" date="2023-06" db="EMBL/GenBank/DDBJ databases">
        <authorList>
            <consortium name="Lawrence Berkeley National Laboratory"/>
            <person name="Haridas S."/>
            <person name="Hensen N."/>
            <person name="Bonometti L."/>
            <person name="Westerberg I."/>
            <person name="Brannstrom I.O."/>
            <person name="Guillou S."/>
            <person name="Cros-Aarteil S."/>
            <person name="Calhoun S."/>
            <person name="Kuo A."/>
            <person name="Mondo S."/>
            <person name="Pangilinan J."/>
            <person name="Riley R."/>
            <person name="Labutti K."/>
            <person name="Andreopoulos B."/>
            <person name="Lipzen A."/>
            <person name="Chen C."/>
            <person name="Yanf M."/>
            <person name="Daum C."/>
            <person name="Ng V."/>
            <person name="Clum A."/>
            <person name="Steindorff A."/>
            <person name="Ohm R."/>
            <person name="Martin F."/>
            <person name="Silar P."/>
            <person name="Natvig D."/>
            <person name="Lalanne C."/>
            <person name="Gautier V."/>
            <person name="Ament-Velasquez S.L."/>
            <person name="Kruys A."/>
            <person name="Hutchinson M.I."/>
            <person name="Powell A.J."/>
            <person name="Barry K."/>
            <person name="Miller A.N."/>
            <person name="Grigoriev I.V."/>
            <person name="Debuchy R."/>
            <person name="Gladieux P."/>
            <person name="Thoren M.H."/>
            <person name="Johannesson H."/>
        </authorList>
    </citation>
    <scope>NUCLEOTIDE SEQUENCE</scope>
    <source>
        <strain evidence="9">SMH4131-1</strain>
    </source>
</reference>
<feature type="compositionally biased region" description="Polar residues" evidence="7">
    <location>
        <begin position="12"/>
        <end position="23"/>
    </location>
</feature>
<feature type="zinc finger region" description="C3H1-type" evidence="6">
    <location>
        <begin position="29"/>
        <end position="56"/>
    </location>
</feature>
<dbReference type="GO" id="GO:0008270">
    <property type="term" value="F:zinc ion binding"/>
    <property type="evidence" value="ECO:0007669"/>
    <property type="project" value="UniProtKB-KW"/>
</dbReference>
<dbReference type="GO" id="GO:0031048">
    <property type="term" value="P:regulatory ncRNA-mediated heterochromatin formation"/>
    <property type="evidence" value="ECO:0007669"/>
    <property type="project" value="TreeGrafter"/>
</dbReference>
<dbReference type="SUPFAM" id="SSF52540">
    <property type="entry name" value="P-loop containing nucleoside triphosphate hydrolases"/>
    <property type="match status" value="1"/>
</dbReference>
<dbReference type="GO" id="GO:0004386">
    <property type="term" value="F:helicase activity"/>
    <property type="evidence" value="ECO:0007669"/>
    <property type="project" value="InterPro"/>
</dbReference>
<dbReference type="InterPro" id="IPR027417">
    <property type="entry name" value="P-loop_NTPase"/>
</dbReference>
<dbReference type="SMART" id="SM00438">
    <property type="entry name" value="ZnF_NFX"/>
    <property type="match status" value="3"/>
</dbReference>
<sequence length="1947" mass="216804">MASRNDRPWRGSNANRGRASQPSKGDHTARNRGICHAYKRGNCRYGTSCKFSHDLSGDSSQGSVPSTKHVEDTADKQEYLDWKRMLRRGLLSPLGEQHVFEIWTRVILILDGESRQWQQSVAQDLVDEDLGGHHAIRTTLQICDSHYDDTRSLALSKLFFEVITHPSLLNSLSVDSFVGSIYRFVGGVNGEEGVMFLTNVLQRMTKVSNGPTPTAVDPPSALLVTLEFMDVFFRRERRSLLNDQLTSLLENVRGLIARLQGSAPDTKLELASARLEVLDRMLAAAHRLVSVPTKNPTQALASRVSQMQSTFPQAIVIPGGKHDNDFPDLNKIQIIPTVGEILCGHPEFLPSTNLLQPHFLSDPIQRHIDCAFRLLRHDIFASLKAVLSGLLSEERATDMANPNHILGGKVLGHAYVKACVQHLSIREKAGLEATVSFLAPSQVKKLNPREQRRWWDDSSRLEQGSLVSFVTSNSGDKSLLLFIVARKNTEGVGWRKDGEDFKPTLVSENANPTLSLKLASETRENVACLARIYAQRIPGQLIELPGIIPETFVPALKSLQGMFQNGELPLHRWILPSTTNHKLHQDNIPPPTYARQPGFIFRLDCIATNGTGVLALNPNAPNELDYQELESRTGLDHAQCQGLVAGLTREYSQIQGPPGTGKSHVGVQIVRVLLRHKVQAKLGPIIIQCYTNHALDQFLKHLRDIGVVNMIRIGGQSKDKELEGKNLKLVPKVHTSMERRILGKSYGDLEKCLETAGMMLKPIHQARRAHLDWNSLEGYLTNTYPRISAQFQQVDEDGFTHVGNLFQSWLRSGVEADRIVLPTQEEINAGRVATLTATAERDVSLLANHQRRAVAESWLEQMTKQMTEHGSDRLFDYVEEASSLRSTIDSVHADTNLRALLQADIIGVTTTGLARNMDMLRLIKPKVMVCEEAAEIMEPHLVSSFITGLEHIIQIGDHRQLRPQIQNYVQFSMETQAGQAYQLDRSQFERRAVGEPGLAPIPVAQLKIQRRMRPEISRLIRSVYPNLEDHNCVKDMPSVVGMRHNLFWLDHSHPEDNATDATRASSHSNSWEVDMTTALVRHLVRQGEYKSTDVALLTPYAGQLQKLRAALNKDFEVVLSERDLETLAQQGAADIVDFSGQISQDMGQPHQKQALGQSVRIATVDNFQGEEAKVVIVSLVRSNANRKVGFLRTENRINVLLSRAKHGMYLIGNTSTYLHVDMWRDVHQQLTEMDAVGEAIALCCPRHPDTRIDCSKPQDFEQQSPEGGCNLPCDKRLEPCGHRCQTKCHSDVLHAAFACPQPCPRIRTTCNHQCPRLCSESCGNCQVLVNDVQLPCDHVKDRVPCHMTRTPSLIQCVVQVEKQLPGCGHTIKTDCSRDIKSGAFLCPIKCSELLHCGHVCPGTCGVCRKQAIDGTVAIQHQTCTKACGRPSSICNHVCTRRCHDGEGCGGCTKRCEVRCPHSSCSLGCRDACAPCVEKCTWSCAHKGACSLPCAAPCDRLPCEQRCDRTLTCGHQCPSFCGEYCPQDLCQICCLQKDARVDLLEFKTFAEIDLNESPIVQLSCKHFFTGETLDGLVGMNDVYTMDRTGQYNGLKDLSAALSRGVPACPDCKRPIRQFATKRYNRVVNRAVMDETSKRFLVEGRRRLEDLEKQLEKVEDKLSKPPKESIAAGVTATHHFRLSPSIGVEGRYTEGLSLEKEAGRVRQAMDAEHQPMKKLSDAIVTLRRRRNKAATLEEEMRNLTVSDKAQNYDKQITLGARMIQLKVQEVMLRDKFNLLSKNELGTSKPLPGGMPDKIATPFLQSCQKFVAEAAEAKLPRLAIPASLAYARVAQLDAWYWRTYTAKDLEGANSGEKKRGQARKQEETARVLLDDATTMCATLPNSKELMGAIKEAKRLYEGPRYEDVTPEELAAIKTAMVSGRGGIATHSGHWYNCANGHPVRLSSSLQ</sequence>
<dbReference type="InterPro" id="IPR000967">
    <property type="entry name" value="Znf_NFX1"/>
</dbReference>
<dbReference type="FunFam" id="3.40.50.300:FF:001660">
    <property type="entry name" value="NF-X1 finger and helicase protein, putative"/>
    <property type="match status" value="1"/>
</dbReference>
<keyword evidence="4" id="KW-0378">Hydrolase</keyword>
<evidence type="ECO:0000313" key="9">
    <source>
        <dbReference type="EMBL" id="KAK3317593.1"/>
    </source>
</evidence>
<evidence type="ECO:0000256" key="6">
    <source>
        <dbReference type="PROSITE-ProRule" id="PRU00723"/>
    </source>
</evidence>
<dbReference type="InterPro" id="IPR041677">
    <property type="entry name" value="DNA2/NAM7_AAA_11"/>
</dbReference>
<keyword evidence="4" id="KW-0547">Nucleotide-binding</keyword>
<dbReference type="Pfam" id="PF13087">
    <property type="entry name" value="AAA_12"/>
    <property type="match status" value="1"/>
</dbReference>
<evidence type="ECO:0000256" key="3">
    <source>
        <dbReference type="ARBA" id="ARBA00022771"/>
    </source>
</evidence>
<dbReference type="PANTHER" id="PTHR10887:SF445">
    <property type="entry name" value="NFX1-TYPE ZINC FINGER-CONTAINING PROTEIN 1"/>
    <property type="match status" value="1"/>
</dbReference>
<keyword evidence="2" id="KW-0677">Repeat</keyword>
<dbReference type="EMBL" id="JAUEPO010000007">
    <property type="protein sequence ID" value="KAK3317593.1"/>
    <property type="molecule type" value="Genomic_DNA"/>
</dbReference>
<keyword evidence="10" id="KW-1185">Reference proteome</keyword>
<dbReference type="GO" id="GO:0031380">
    <property type="term" value="C:nuclear RNA-directed RNA polymerase complex"/>
    <property type="evidence" value="ECO:0007669"/>
    <property type="project" value="TreeGrafter"/>
</dbReference>
<dbReference type="CDD" id="cd06008">
    <property type="entry name" value="NF-X1-zinc-finger"/>
    <property type="match status" value="2"/>
</dbReference>
<proteinExistence type="predicted"/>
<dbReference type="PROSITE" id="PS50103">
    <property type="entry name" value="ZF_C3H1"/>
    <property type="match status" value="1"/>
</dbReference>
<dbReference type="SMART" id="SM00356">
    <property type="entry name" value="ZnF_C3H1"/>
    <property type="match status" value="1"/>
</dbReference>
<reference evidence="9" key="1">
    <citation type="journal article" date="2023" name="Mol. Phylogenet. Evol.">
        <title>Genome-scale phylogeny and comparative genomics of the fungal order Sordariales.</title>
        <authorList>
            <person name="Hensen N."/>
            <person name="Bonometti L."/>
            <person name="Westerberg I."/>
            <person name="Brannstrom I.O."/>
            <person name="Guillou S."/>
            <person name="Cros-Aarteil S."/>
            <person name="Calhoun S."/>
            <person name="Haridas S."/>
            <person name="Kuo A."/>
            <person name="Mondo S."/>
            <person name="Pangilinan J."/>
            <person name="Riley R."/>
            <person name="LaButti K."/>
            <person name="Andreopoulos B."/>
            <person name="Lipzen A."/>
            <person name="Chen C."/>
            <person name="Yan M."/>
            <person name="Daum C."/>
            <person name="Ng V."/>
            <person name="Clum A."/>
            <person name="Steindorff A."/>
            <person name="Ohm R.A."/>
            <person name="Martin F."/>
            <person name="Silar P."/>
            <person name="Natvig D.O."/>
            <person name="Lalanne C."/>
            <person name="Gautier V."/>
            <person name="Ament-Velasquez S.L."/>
            <person name="Kruys A."/>
            <person name="Hutchinson M.I."/>
            <person name="Powell A.J."/>
            <person name="Barry K."/>
            <person name="Miller A.N."/>
            <person name="Grigoriev I.V."/>
            <person name="Debuchy R."/>
            <person name="Gladieux P."/>
            <person name="Hiltunen Thoren M."/>
            <person name="Johannesson H."/>
        </authorList>
    </citation>
    <scope>NUCLEOTIDE SEQUENCE</scope>
    <source>
        <strain evidence="9">SMH4131-1</strain>
    </source>
</reference>
<dbReference type="InterPro" id="IPR045055">
    <property type="entry name" value="DNA2/NAM7-like"/>
</dbReference>
<gene>
    <name evidence="9" type="ORF">B0T19DRAFT_294577</name>
</gene>
<dbReference type="Pfam" id="PF13086">
    <property type="entry name" value="AAA_11"/>
    <property type="match status" value="1"/>
</dbReference>
<dbReference type="InterPro" id="IPR041679">
    <property type="entry name" value="DNA2/NAM7-like_C"/>
</dbReference>
<accession>A0AAE0I2W3</accession>
<keyword evidence="1 6" id="KW-0479">Metal-binding</keyword>
<name>A0AAE0I2W3_9PEZI</name>
<feature type="region of interest" description="Disordered" evidence="7">
    <location>
        <begin position="1"/>
        <end position="31"/>
    </location>
</feature>
<evidence type="ECO:0000256" key="5">
    <source>
        <dbReference type="ARBA" id="ARBA00022833"/>
    </source>
</evidence>
<organism evidence="9 10">
    <name type="scientific">Cercophora scortea</name>
    <dbReference type="NCBI Taxonomy" id="314031"/>
    <lineage>
        <taxon>Eukaryota</taxon>
        <taxon>Fungi</taxon>
        <taxon>Dikarya</taxon>
        <taxon>Ascomycota</taxon>
        <taxon>Pezizomycotina</taxon>
        <taxon>Sordariomycetes</taxon>
        <taxon>Sordariomycetidae</taxon>
        <taxon>Sordariales</taxon>
        <taxon>Lasiosphaeriaceae</taxon>
        <taxon>Cercophora</taxon>
    </lineage>
</organism>
<dbReference type="InterPro" id="IPR047187">
    <property type="entry name" value="SF1_C_Upf1"/>
</dbReference>
<keyword evidence="4" id="KW-0067">ATP-binding</keyword>
<dbReference type="CDD" id="cd18808">
    <property type="entry name" value="SF1_C_Upf1"/>
    <property type="match status" value="1"/>
</dbReference>
<evidence type="ECO:0000259" key="8">
    <source>
        <dbReference type="PROSITE" id="PS50103"/>
    </source>
</evidence>
<evidence type="ECO:0000256" key="1">
    <source>
        <dbReference type="ARBA" id="ARBA00022723"/>
    </source>
</evidence>
<dbReference type="PANTHER" id="PTHR10887">
    <property type="entry name" value="DNA2/NAM7 HELICASE FAMILY"/>
    <property type="match status" value="1"/>
</dbReference>
<feature type="domain" description="C3H1-type" evidence="8">
    <location>
        <begin position="29"/>
        <end position="56"/>
    </location>
</feature>
<dbReference type="InterPro" id="IPR000571">
    <property type="entry name" value="Znf_CCCH"/>
</dbReference>
<keyword evidence="3 6" id="KW-0863">Zinc-finger</keyword>
<evidence type="ECO:0000256" key="4">
    <source>
        <dbReference type="ARBA" id="ARBA00022806"/>
    </source>
</evidence>